<keyword evidence="2" id="KW-1185">Reference proteome</keyword>
<dbReference type="PANTHER" id="PTHR31973">
    <property type="entry name" value="POLYPROTEIN, PUTATIVE-RELATED"/>
    <property type="match status" value="1"/>
</dbReference>
<comment type="caution">
    <text evidence="1">The sequence shown here is derived from an EMBL/GenBank/DDBJ whole genome shotgun (WGS) entry which is preliminary data.</text>
</comment>
<protein>
    <recommendedName>
        <fullName evidence="3">Protein FAR1-RELATED SEQUENCE</fullName>
    </recommendedName>
</protein>
<proteinExistence type="predicted"/>
<dbReference type="Proteomes" id="UP001280121">
    <property type="component" value="Unassembled WGS sequence"/>
</dbReference>
<dbReference type="AlphaFoldDB" id="A0AAD9X1C5"/>
<evidence type="ECO:0000313" key="1">
    <source>
        <dbReference type="EMBL" id="KAK2650403.1"/>
    </source>
</evidence>
<organism evidence="1 2">
    <name type="scientific">Dipteronia dyeriana</name>
    <dbReference type="NCBI Taxonomy" id="168575"/>
    <lineage>
        <taxon>Eukaryota</taxon>
        <taxon>Viridiplantae</taxon>
        <taxon>Streptophyta</taxon>
        <taxon>Embryophyta</taxon>
        <taxon>Tracheophyta</taxon>
        <taxon>Spermatophyta</taxon>
        <taxon>Magnoliopsida</taxon>
        <taxon>eudicotyledons</taxon>
        <taxon>Gunneridae</taxon>
        <taxon>Pentapetalae</taxon>
        <taxon>rosids</taxon>
        <taxon>malvids</taxon>
        <taxon>Sapindales</taxon>
        <taxon>Sapindaceae</taxon>
        <taxon>Hippocastanoideae</taxon>
        <taxon>Acereae</taxon>
        <taxon>Dipteronia</taxon>
    </lineage>
</organism>
<accession>A0AAD9X1C5</accession>
<reference evidence="1" key="1">
    <citation type="journal article" date="2023" name="Plant J.">
        <title>Genome sequences and population genomics provide insights into the demographic history, inbreeding, and mutation load of two 'living fossil' tree species of Dipteronia.</title>
        <authorList>
            <person name="Feng Y."/>
            <person name="Comes H.P."/>
            <person name="Chen J."/>
            <person name="Zhu S."/>
            <person name="Lu R."/>
            <person name="Zhang X."/>
            <person name="Li P."/>
            <person name="Qiu J."/>
            <person name="Olsen K.M."/>
            <person name="Qiu Y."/>
        </authorList>
    </citation>
    <scope>NUCLEOTIDE SEQUENCE</scope>
    <source>
        <strain evidence="1">KIB01</strain>
    </source>
</reference>
<gene>
    <name evidence="1" type="ORF">Ddye_017892</name>
</gene>
<evidence type="ECO:0008006" key="3">
    <source>
        <dbReference type="Google" id="ProtNLM"/>
    </source>
</evidence>
<evidence type="ECO:0000313" key="2">
    <source>
        <dbReference type="Proteomes" id="UP001280121"/>
    </source>
</evidence>
<sequence>MMFPRDIIAVMKSMFGIQLLYSKAHVSLQYASLTYGTHDESFQSLPSFAYVLEQLNHGTIMDIQCTDDNKFLYFFMSSGASIRDRHASIEVVIQKVIPNATHVFYIWHLSENVKKRFHIKDVAKIFATRAYRQVDYDWEMEELQKLHKLAYEYVLKVGPHKWSRVYCPCRRFSMMTTSVVECLNSCLRFARKLPMMTLAEFIRNMLQKWFYNRHQAAVNMRSQLTNAAHAEILE</sequence>
<name>A0AAD9X1C5_9ROSI</name>
<dbReference type="PANTHER" id="PTHR31973:SF187">
    <property type="entry name" value="MUTATOR TRANSPOSASE MUDRA PROTEIN"/>
    <property type="match status" value="1"/>
</dbReference>
<dbReference type="EMBL" id="JANJYI010000005">
    <property type="protein sequence ID" value="KAK2650403.1"/>
    <property type="molecule type" value="Genomic_DNA"/>
</dbReference>